<evidence type="ECO:0000256" key="1">
    <source>
        <dbReference type="SAM" id="MobiDB-lite"/>
    </source>
</evidence>
<dbReference type="InterPro" id="IPR016181">
    <property type="entry name" value="Acyl_CoA_acyltransferase"/>
</dbReference>
<dbReference type="OrthoDB" id="2436196at2"/>
<evidence type="ECO:0000313" key="3">
    <source>
        <dbReference type="EMBL" id="PAU96113.1"/>
    </source>
</evidence>
<keyword evidence="3" id="KW-0808">Transferase</keyword>
<reference evidence="3 4" key="1">
    <citation type="submission" date="2017-09" db="EMBL/GenBank/DDBJ databases">
        <title>Paracoccus alkalisoli sp. nov., isolated from saline alkaline soil.</title>
        <authorList>
            <person name="Dong X."/>
            <person name="Zhang G."/>
        </authorList>
    </citation>
    <scope>NUCLEOTIDE SEQUENCE [LARGE SCALE GENOMIC DNA]</scope>
    <source>
        <strain evidence="3 4">WN007</strain>
    </source>
</reference>
<feature type="region of interest" description="Disordered" evidence="1">
    <location>
        <begin position="1"/>
        <end position="37"/>
    </location>
</feature>
<feature type="compositionally biased region" description="Gly residues" evidence="1">
    <location>
        <begin position="28"/>
        <end position="37"/>
    </location>
</feature>
<dbReference type="Gene3D" id="3.40.630.30">
    <property type="match status" value="1"/>
</dbReference>
<dbReference type="Proteomes" id="UP000218023">
    <property type="component" value="Unassembled WGS sequence"/>
</dbReference>
<evidence type="ECO:0000259" key="2">
    <source>
        <dbReference type="PROSITE" id="PS51186"/>
    </source>
</evidence>
<dbReference type="EMBL" id="NSJZ01000021">
    <property type="protein sequence ID" value="PAU96113.1"/>
    <property type="molecule type" value="Genomic_DNA"/>
</dbReference>
<sequence length="123" mass="13113">MRPKRSQPVLPRPRERHHPGCRQARGRPGAGLAGFTGMGLRDHAEGCGPGPVADVDGRYVDADLRGPGIGRDLVRAGEDWARARGLSGIASDALVANEASIAAHRALGFTEAERIVRFRRGLS</sequence>
<dbReference type="RefSeq" id="WP_095641245.1">
    <property type="nucleotide sequence ID" value="NZ_NSJZ01000021.1"/>
</dbReference>
<name>A0A2A2GGU7_9RHOB</name>
<dbReference type="Pfam" id="PF00583">
    <property type="entry name" value="Acetyltransf_1"/>
    <property type="match status" value="1"/>
</dbReference>
<organism evidence="3 4">
    <name type="scientific">Paracoccus salipaludis</name>
    <dbReference type="NCBI Taxonomy" id="2032623"/>
    <lineage>
        <taxon>Bacteria</taxon>
        <taxon>Pseudomonadati</taxon>
        <taxon>Pseudomonadota</taxon>
        <taxon>Alphaproteobacteria</taxon>
        <taxon>Rhodobacterales</taxon>
        <taxon>Paracoccaceae</taxon>
        <taxon>Paracoccus</taxon>
    </lineage>
</organism>
<dbReference type="InterPro" id="IPR000182">
    <property type="entry name" value="GNAT_dom"/>
</dbReference>
<comment type="caution">
    <text evidence="3">The sequence shown here is derived from an EMBL/GenBank/DDBJ whole genome shotgun (WGS) entry which is preliminary data.</text>
</comment>
<evidence type="ECO:0000313" key="4">
    <source>
        <dbReference type="Proteomes" id="UP000218023"/>
    </source>
</evidence>
<accession>A0A2A2GGU7</accession>
<feature type="domain" description="N-acetyltransferase" evidence="2">
    <location>
        <begin position="1"/>
        <end position="123"/>
    </location>
</feature>
<dbReference type="AlphaFoldDB" id="A0A2A2GGU7"/>
<proteinExistence type="predicted"/>
<gene>
    <name evidence="3" type="ORF">CK240_15540</name>
</gene>
<dbReference type="CDD" id="cd04301">
    <property type="entry name" value="NAT_SF"/>
    <property type="match status" value="1"/>
</dbReference>
<keyword evidence="4" id="KW-1185">Reference proteome</keyword>
<dbReference type="SUPFAM" id="SSF55729">
    <property type="entry name" value="Acyl-CoA N-acyltransferases (Nat)"/>
    <property type="match status" value="1"/>
</dbReference>
<protein>
    <submittedName>
        <fullName evidence="3">Aminoglycoside 6'-acetyltransferase</fullName>
    </submittedName>
</protein>
<dbReference type="PROSITE" id="PS51186">
    <property type="entry name" value="GNAT"/>
    <property type="match status" value="1"/>
</dbReference>
<dbReference type="GO" id="GO:0016747">
    <property type="term" value="F:acyltransferase activity, transferring groups other than amino-acyl groups"/>
    <property type="evidence" value="ECO:0007669"/>
    <property type="project" value="InterPro"/>
</dbReference>